<reference evidence="5 6" key="1">
    <citation type="submission" date="2016-08" db="EMBL/GenBank/DDBJ databases">
        <title>Complete genome sequence of Fictibacillus arsenicus G25-54, a strain with toxicity to nematodes and a potential arsenic-resistance activity.</title>
        <authorList>
            <person name="Zheng Z."/>
        </authorList>
    </citation>
    <scope>NUCLEOTIDE SEQUENCE [LARGE SCALE GENOMIC DNA]</scope>
    <source>
        <strain evidence="5 6">G25-54</strain>
    </source>
</reference>
<dbReference type="GO" id="GO:0042956">
    <property type="term" value="P:maltodextrin transmembrane transport"/>
    <property type="evidence" value="ECO:0007669"/>
    <property type="project" value="TreeGrafter"/>
</dbReference>
<dbReference type="Gene3D" id="3.40.190.10">
    <property type="entry name" value="Periplasmic binding protein-like II"/>
    <property type="match status" value="2"/>
</dbReference>
<keyword evidence="6" id="KW-1185">Reference proteome</keyword>
<dbReference type="RefSeq" id="WP_066293771.1">
    <property type="nucleotide sequence ID" value="NZ_CP016761.1"/>
</dbReference>
<dbReference type="GO" id="GO:1901982">
    <property type="term" value="F:maltose binding"/>
    <property type="evidence" value="ECO:0007669"/>
    <property type="project" value="TreeGrafter"/>
</dbReference>
<dbReference type="EMBL" id="CP016761">
    <property type="protein sequence ID" value="ANX14069.1"/>
    <property type="molecule type" value="Genomic_DNA"/>
</dbReference>
<feature type="chain" id="PRO_5038902628" description="ABC transporter substrate-binding protein" evidence="4">
    <location>
        <begin position="27"/>
        <end position="431"/>
    </location>
</feature>
<comment type="similarity">
    <text evidence="1">Belongs to the bacterial solute-binding protein 1 family.</text>
</comment>
<accession>A0A1B1Z9L3</accession>
<evidence type="ECO:0000313" key="6">
    <source>
        <dbReference type="Proteomes" id="UP000077412"/>
    </source>
</evidence>
<dbReference type="KEGG" id="far:ABE41_018815"/>
<protein>
    <recommendedName>
        <fullName evidence="7">ABC transporter substrate-binding protein</fullName>
    </recommendedName>
</protein>
<feature type="signal peptide" evidence="4">
    <location>
        <begin position="1"/>
        <end position="26"/>
    </location>
</feature>
<gene>
    <name evidence="5" type="ORF">ABE41_018815</name>
</gene>
<dbReference type="PANTHER" id="PTHR30061:SF50">
    <property type="entry name" value="MALTOSE_MALTODEXTRIN-BINDING PERIPLASMIC PROTEIN"/>
    <property type="match status" value="1"/>
</dbReference>
<dbReference type="InterPro" id="IPR006059">
    <property type="entry name" value="SBP"/>
</dbReference>
<dbReference type="PANTHER" id="PTHR30061">
    <property type="entry name" value="MALTOSE-BINDING PERIPLASMIC PROTEIN"/>
    <property type="match status" value="1"/>
</dbReference>
<proteinExistence type="inferred from homology"/>
<organism evidence="5 6">
    <name type="scientific">Fictibacillus arsenicus</name>
    <dbReference type="NCBI Taxonomy" id="255247"/>
    <lineage>
        <taxon>Bacteria</taxon>
        <taxon>Bacillati</taxon>
        <taxon>Bacillota</taxon>
        <taxon>Bacilli</taxon>
        <taxon>Bacillales</taxon>
        <taxon>Fictibacillaceae</taxon>
        <taxon>Fictibacillus</taxon>
    </lineage>
</organism>
<evidence type="ECO:0000256" key="1">
    <source>
        <dbReference type="ARBA" id="ARBA00008520"/>
    </source>
</evidence>
<name>A0A1B1Z9L3_9BACL</name>
<dbReference type="STRING" id="255247.ABE41_018815"/>
<evidence type="ECO:0008006" key="7">
    <source>
        <dbReference type="Google" id="ProtNLM"/>
    </source>
</evidence>
<keyword evidence="3 4" id="KW-0732">Signal</keyword>
<evidence type="ECO:0000256" key="2">
    <source>
        <dbReference type="ARBA" id="ARBA00022448"/>
    </source>
</evidence>
<evidence type="ECO:0000256" key="4">
    <source>
        <dbReference type="SAM" id="SignalP"/>
    </source>
</evidence>
<dbReference type="OrthoDB" id="9795467at2"/>
<keyword evidence="2" id="KW-0813">Transport</keyword>
<dbReference type="Proteomes" id="UP000077412">
    <property type="component" value="Chromosome"/>
</dbReference>
<dbReference type="GO" id="GO:0015768">
    <property type="term" value="P:maltose transport"/>
    <property type="evidence" value="ECO:0007669"/>
    <property type="project" value="TreeGrafter"/>
</dbReference>
<dbReference type="GO" id="GO:0055052">
    <property type="term" value="C:ATP-binding cassette (ABC) transporter complex, substrate-binding subunit-containing"/>
    <property type="evidence" value="ECO:0007669"/>
    <property type="project" value="TreeGrafter"/>
</dbReference>
<dbReference type="Pfam" id="PF13416">
    <property type="entry name" value="SBP_bac_8"/>
    <property type="match status" value="1"/>
</dbReference>
<dbReference type="SUPFAM" id="SSF53850">
    <property type="entry name" value="Periplasmic binding protein-like II"/>
    <property type="match status" value="1"/>
</dbReference>
<evidence type="ECO:0000256" key="3">
    <source>
        <dbReference type="ARBA" id="ARBA00022729"/>
    </source>
</evidence>
<evidence type="ECO:0000313" key="5">
    <source>
        <dbReference type="EMBL" id="ANX14069.1"/>
    </source>
</evidence>
<dbReference type="AlphaFoldDB" id="A0A1B1Z9L3"/>
<sequence length="431" mass="48831">MVKQKRYGYKMLLFFCLALLLNGCSDQIINNKDTVPALDKKEKVEELVFWHTYSDEETRVFEEDLLPLFQKKYPNIKITSVRQPYNEHLKSALISKGSSGQAPDVVRIDIAWVPEFASLGLLEPLDHFTGFNHKKKTLYANALQTNFYNGLYYGLPVNITTKAAIYNKLSLRRAGFEKPPETMEDFLKLAEKKQGKAYIGMKGVNGWDSLPFFWGLGGMLTNGDYTEATGYFNSEESIQAIKTIKGWKEKGLFAPNFTAGSVDTWNSILQGQAFMAEDGPWFYSVLSTSYYTVEQLMNVTIPAPFPVDQQGKGSILGGENLVIMKGTEHKDASWTFMNWMTSKDIQLRMFNSGILPANKEAANSSAMLKTPYMKAYVEGLENARLRPPVKSWSRMENIYTKAMEAIIFHEQDIETTLDDAAARMDQLLKSE</sequence>